<feature type="domain" description="Protein kinase" evidence="6">
    <location>
        <begin position="10"/>
        <end position="302"/>
    </location>
</feature>
<proteinExistence type="predicted"/>
<evidence type="ECO:0000313" key="7">
    <source>
        <dbReference type="EMBL" id="EYC04805.1"/>
    </source>
</evidence>
<dbReference type="InterPro" id="IPR011009">
    <property type="entry name" value="Kinase-like_dom_sf"/>
</dbReference>
<evidence type="ECO:0000256" key="4">
    <source>
        <dbReference type="ARBA" id="ARBA00022777"/>
    </source>
</evidence>
<keyword evidence="5" id="KW-0067">ATP-binding</keyword>
<dbReference type="STRING" id="53326.A0A016TPU9"/>
<keyword evidence="8" id="KW-1185">Reference proteome</keyword>
<dbReference type="OrthoDB" id="541276at2759"/>
<dbReference type="SUPFAM" id="SSF56112">
    <property type="entry name" value="Protein kinase-like (PK-like)"/>
    <property type="match status" value="1"/>
</dbReference>
<sequence length="323" mass="36587">MTASLPASVSSSTERLLPGLRETLYAPFNEPPIAVTGHSVVYRTFSQFYRGMVAVKIINKKALPPAIADKFLPRELDITIKVRHPHLSRCLAVLAPCSSKIVLISEFYQRGTLLELILREQRVKEAPQGVRMFRQLMEAVHYLHERNIVHRDIKLENILIDANGDAKLADFGFARFIARRERLSHPCPPMTVFAPFAPVSPPLLSISRSRSFCGTRPYSAPQITLYKPYDSYAADWYALGVVLYTMLVGKWPKDNLPSVPRATISFPDSTPSPACRRLIASLLEPDEDIRAGYHDCVHSEWMALQPDWIFADQNFVYQRIHSP</sequence>
<dbReference type="InterPro" id="IPR008271">
    <property type="entry name" value="Ser/Thr_kinase_AS"/>
</dbReference>
<dbReference type="InterPro" id="IPR000719">
    <property type="entry name" value="Prot_kinase_dom"/>
</dbReference>
<dbReference type="GO" id="GO:0050321">
    <property type="term" value="F:tau-protein kinase activity"/>
    <property type="evidence" value="ECO:0007669"/>
    <property type="project" value="TreeGrafter"/>
</dbReference>
<accession>A0A016TPU9</accession>
<evidence type="ECO:0000313" key="8">
    <source>
        <dbReference type="Proteomes" id="UP000024635"/>
    </source>
</evidence>
<dbReference type="Pfam" id="PF00069">
    <property type="entry name" value="Pkinase"/>
    <property type="match status" value="1"/>
</dbReference>
<evidence type="ECO:0000256" key="3">
    <source>
        <dbReference type="ARBA" id="ARBA00022741"/>
    </source>
</evidence>
<evidence type="ECO:0000256" key="5">
    <source>
        <dbReference type="ARBA" id="ARBA00022840"/>
    </source>
</evidence>
<comment type="caution">
    <text evidence="7">The sequence shown here is derived from an EMBL/GenBank/DDBJ whole genome shotgun (WGS) entry which is preliminary data.</text>
</comment>
<dbReference type="EMBL" id="JARK01001422">
    <property type="protein sequence ID" value="EYC04805.1"/>
    <property type="molecule type" value="Genomic_DNA"/>
</dbReference>
<reference evidence="8" key="1">
    <citation type="journal article" date="2015" name="Nat. Genet.">
        <title>The genome and transcriptome of the zoonotic hookworm Ancylostoma ceylanicum identify infection-specific gene families.</title>
        <authorList>
            <person name="Schwarz E.M."/>
            <person name="Hu Y."/>
            <person name="Antoshechkin I."/>
            <person name="Miller M.M."/>
            <person name="Sternberg P.W."/>
            <person name="Aroian R.V."/>
        </authorList>
    </citation>
    <scope>NUCLEOTIDE SEQUENCE</scope>
    <source>
        <strain evidence="8">HY135</strain>
    </source>
</reference>
<dbReference type="PANTHER" id="PTHR24346">
    <property type="entry name" value="MAP/MICROTUBULE AFFINITY-REGULATING KINASE"/>
    <property type="match status" value="1"/>
</dbReference>
<dbReference type="GO" id="GO:0000226">
    <property type="term" value="P:microtubule cytoskeleton organization"/>
    <property type="evidence" value="ECO:0007669"/>
    <property type="project" value="TreeGrafter"/>
</dbReference>
<keyword evidence="3" id="KW-0547">Nucleotide-binding</keyword>
<dbReference type="AlphaFoldDB" id="A0A016TPU9"/>
<dbReference type="Gene3D" id="1.10.510.10">
    <property type="entry name" value="Transferase(Phosphotransferase) domain 1"/>
    <property type="match status" value="1"/>
</dbReference>
<name>A0A016TPU9_9BILA</name>
<evidence type="ECO:0000256" key="1">
    <source>
        <dbReference type="ARBA" id="ARBA00022527"/>
    </source>
</evidence>
<dbReference type="SMART" id="SM00220">
    <property type="entry name" value="S_TKc"/>
    <property type="match status" value="1"/>
</dbReference>
<organism evidence="7 8">
    <name type="scientific">Ancylostoma ceylanicum</name>
    <dbReference type="NCBI Taxonomy" id="53326"/>
    <lineage>
        <taxon>Eukaryota</taxon>
        <taxon>Metazoa</taxon>
        <taxon>Ecdysozoa</taxon>
        <taxon>Nematoda</taxon>
        <taxon>Chromadorea</taxon>
        <taxon>Rhabditida</taxon>
        <taxon>Rhabditina</taxon>
        <taxon>Rhabditomorpha</taxon>
        <taxon>Strongyloidea</taxon>
        <taxon>Ancylostomatidae</taxon>
        <taxon>Ancylostomatinae</taxon>
        <taxon>Ancylostoma</taxon>
    </lineage>
</organism>
<keyword evidence="1" id="KW-0723">Serine/threonine-protein kinase</keyword>
<keyword evidence="4" id="KW-0418">Kinase</keyword>
<dbReference type="PROSITE" id="PS00108">
    <property type="entry name" value="PROTEIN_KINASE_ST"/>
    <property type="match status" value="1"/>
</dbReference>
<dbReference type="PANTHER" id="PTHR24346:SF82">
    <property type="entry name" value="KP78A-RELATED"/>
    <property type="match status" value="1"/>
</dbReference>
<dbReference type="GO" id="GO:0005524">
    <property type="term" value="F:ATP binding"/>
    <property type="evidence" value="ECO:0007669"/>
    <property type="project" value="UniProtKB-KW"/>
</dbReference>
<protein>
    <recommendedName>
        <fullName evidence="6">Protein kinase domain-containing protein</fullName>
    </recommendedName>
</protein>
<dbReference type="GO" id="GO:0035556">
    <property type="term" value="P:intracellular signal transduction"/>
    <property type="evidence" value="ECO:0007669"/>
    <property type="project" value="TreeGrafter"/>
</dbReference>
<dbReference type="PROSITE" id="PS50011">
    <property type="entry name" value="PROTEIN_KINASE_DOM"/>
    <property type="match status" value="1"/>
</dbReference>
<dbReference type="Proteomes" id="UP000024635">
    <property type="component" value="Unassembled WGS sequence"/>
</dbReference>
<evidence type="ECO:0000256" key="2">
    <source>
        <dbReference type="ARBA" id="ARBA00022679"/>
    </source>
</evidence>
<evidence type="ECO:0000259" key="6">
    <source>
        <dbReference type="PROSITE" id="PS50011"/>
    </source>
</evidence>
<gene>
    <name evidence="7" type="primary">Acey_s0086.g2002</name>
    <name evidence="7" type="synonym">Acey-F23C8.8</name>
    <name evidence="7" type="ORF">Y032_0086g2002</name>
</gene>
<keyword evidence="2" id="KW-0808">Transferase</keyword>
<dbReference type="GO" id="GO:0005737">
    <property type="term" value="C:cytoplasm"/>
    <property type="evidence" value="ECO:0007669"/>
    <property type="project" value="TreeGrafter"/>
</dbReference>